<dbReference type="InterPro" id="IPR000551">
    <property type="entry name" value="MerR-type_HTH_dom"/>
</dbReference>
<evidence type="ECO:0000259" key="1">
    <source>
        <dbReference type="PROSITE" id="PS50937"/>
    </source>
</evidence>
<dbReference type="GO" id="GO:0003677">
    <property type="term" value="F:DNA binding"/>
    <property type="evidence" value="ECO:0007669"/>
    <property type="project" value="InterPro"/>
</dbReference>
<dbReference type="Proteomes" id="UP000682111">
    <property type="component" value="Unassembled WGS sequence"/>
</dbReference>
<dbReference type="InterPro" id="IPR009061">
    <property type="entry name" value="DNA-bd_dom_put_sf"/>
</dbReference>
<proteinExistence type="predicted"/>
<dbReference type="SUPFAM" id="SSF46955">
    <property type="entry name" value="Putative DNA-binding domain"/>
    <property type="match status" value="1"/>
</dbReference>
<evidence type="ECO:0000313" key="2">
    <source>
        <dbReference type="EMBL" id="GIN62312.1"/>
    </source>
</evidence>
<sequence length="103" mass="12125">MEAERSPSNYRYYNHSSIDRVHFIEKRKKEGLSLEEIKQEIIETRSQEVDVLELRSKMTDLEKEVSGILTHLEKTDQKKCGEIKEKISRESLSLIQTLLLFLS</sequence>
<dbReference type="PROSITE" id="PS50937">
    <property type="entry name" value="HTH_MERR_2"/>
    <property type="match status" value="1"/>
</dbReference>
<reference evidence="2" key="1">
    <citation type="submission" date="2021-03" db="EMBL/GenBank/DDBJ databases">
        <title>Antimicrobial resistance genes in bacteria isolated from Japanese honey, and their potential for conferring macrolide and lincosamide resistance in the American foulbrood pathogen Paenibacillus larvae.</title>
        <authorList>
            <person name="Okamoto M."/>
            <person name="Kumagai M."/>
            <person name="Kanamori H."/>
            <person name="Takamatsu D."/>
        </authorList>
    </citation>
    <scope>NUCLEOTIDE SEQUENCE</scope>
    <source>
        <strain evidence="2">J27TS8</strain>
    </source>
</reference>
<organism evidence="2 3">
    <name type="scientific">Robertmurraya siralis</name>
    <dbReference type="NCBI Taxonomy" id="77777"/>
    <lineage>
        <taxon>Bacteria</taxon>
        <taxon>Bacillati</taxon>
        <taxon>Bacillota</taxon>
        <taxon>Bacilli</taxon>
        <taxon>Bacillales</taxon>
        <taxon>Bacillaceae</taxon>
        <taxon>Robertmurraya</taxon>
    </lineage>
</organism>
<comment type="caution">
    <text evidence="2">The sequence shown here is derived from an EMBL/GenBank/DDBJ whole genome shotgun (WGS) entry which is preliminary data.</text>
</comment>
<gene>
    <name evidence="2" type="ORF">J27TS8_23050</name>
</gene>
<keyword evidence="3" id="KW-1185">Reference proteome</keyword>
<name>A0A919WIF7_9BACI</name>
<dbReference type="GO" id="GO:0006355">
    <property type="term" value="P:regulation of DNA-templated transcription"/>
    <property type="evidence" value="ECO:0007669"/>
    <property type="project" value="InterPro"/>
</dbReference>
<dbReference type="Gene3D" id="1.10.1660.10">
    <property type="match status" value="1"/>
</dbReference>
<dbReference type="Pfam" id="PF13411">
    <property type="entry name" value="MerR_1"/>
    <property type="match status" value="1"/>
</dbReference>
<evidence type="ECO:0000313" key="3">
    <source>
        <dbReference type="Proteomes" id="UP000682111"/>
    </source>
</evidence>
<accession>A0A919WIF7</accession>
<protein>
    <recommendedName>
        <fullName evidence="1">HTH merR-type domain-containing protein</fullName>
    </recommendedName>
</protein>
<feature type="domain" description="HTH merR-type" evidence="1">
    <location>
        <begin position="1"/>
        <end position="44"/>
    </location>
</feature>
<dbReference type="AlphaFoldDB" id="A0A919WIF7"/>
<dbReference type="EMBL" id="BORC01000003">
    <property type="protein sequence ID" value="GIN62312.1"/>
    <property type="molecule type" value="Genomic_DNA"/>
</dbReference>